<comment type="caution">
    <text evidence="2">The sequence shown here is derived from an EMBL/GenBank/DDBJ whole genome shotgun (WGS) entry which is preliminary data.</text>
</comment>
<organism evidence="2 3">
    <name type="scientific">Actinidia rufa</name>
    <dbReference type="NCBI Taxonomy" id="165716"/>
    <lineage>
        <taxon>Eukaryota</taxon>
        <taxon>Viridiplantae</taxon>
        <taxon>Streptophyta</taxon>
        <taxon>Embryophyta</taxon>
        <taxon>Tracheophyta</taxon>
        <taxon>Spermatophyta</taxon>
        <taxon>Magnoliopsida</taxon>
        <taxon>eudicotyledons</taxon>
        <taxon>Gunneridae</taxon>
        <taxon>Pentapetalae</taxon>
        <taxon>asterids</taxon>
        <taxon>Ericales</taxon>
        <taxon>Actinidiaceae</taxon>
        <taxon>Actinidia</taxon>
    </lineage>
</organism>
<feature type="compositionally biased region" description="Basic and acidic residues" evidence="1">
    <location>
        <begin position="178"/>
        <end position="194"/>
    </location>
</feature>
<dbReference type="AlphaFoldDB" id="A0A7J0H5A2"/>
<feature type="compositionally biased region" description="Polar residues" evidence="1">
    <location>
        <begin position="1"/>
        <end position="10"/>
    </location>
</feature>
<keyword evidence="3" id="KW-1185">Reference proteome</keyword>
<dbReference type="EMBL" id="BJWL01000027">
    <property type="protein sequence ID" value="GFZ18270.1"/>
    <property type="molecule type" value="Genomic_DNA"/>
</dbReference>
<dbReference type="Proteomes" id="UP000585474">
    <property type="component" value="Unassembled WGS sequence"/>
</dbReference>
<evidence type="ECO:0000313" key="3">
    <source>
        <dbReference type="Proteomes" id="UP000585474"/>
    </source>
</evidence>
<feature type="region of interest" description="Disordered" evidence="1">
    <location>
        <begin position="121"/>
        <end position="143"/>
    </location>
</feature>
<protein>
    <submittedName>
        <fullName evidence="2">Uncharacterized protein</fullName>
    </submittedName>
</protein>
<proteinExistence type="predicted"/>
<evidence type="ECO:0000313" key="2">
    <source>
        <dbReference type="EMBL" id="GFZ18270.1"/>
    </source>
</evidence>
<name>A0A7J0H5A2_9ERIC</name>
<feature type="region of interest" description="Disordered" evidence="1">
    <location>
        <begin position="178"/>
        <end position="224"/>
    </location>
</feature>
<evidence type="ECO:0000256" key="1">
    <source>
        <dbReference type="SAM" id="MobiDB-lite"/>
    </source>
</evidence>
<gene>
    <name evidence="2" type="ORF">Acr_27g0000090</name>
</gene>
<accession>A0A7J0H5A2</accession>
<feature type="region of interest" description="Disordered" evidence="1">
    <location>
        <begin position="1"/>
        <end position="22"/>
    </location>
</feature>
<reference evidence="2 3" key="1">
    <citation type="submission" date="2019-07" db="EMBL/GenBank/DDBJ databases">
        <title>De Novo Assembly of kiwifruit Actinidia rufa.</title>
        <authorList>
            <person name="Sugita-Konishi S."/>
            <person name="Sato K."/>
            <person name="Mori E."/>
            <person name="Abe Y."/>
            <person name="Kisaki G."/>
            <person name="Hamano K."/>
            <person name="Suezawa K."/>
            <person name="Otani M."/>
            <person name="Fukuda T."/>
            <person name="Manabe T."/>
            <person name="Gomi K."/>
            <person name="Tabuchi M."/>
            <person name="Akimitsu K."/>
            <person name="Kataoka I."/>
        </authorList>
    </citation>
    <scope>NUCLEOTIDE SEQUENCE [LARGE SCALE GENOMIC DNA]</scope>
    <source>
        <strain evidence="3">cv. Fuchu</strain>
    </source>
</reference>
<sequence>MTDEVNQSPESPMEGSPKPEVDPLVAIHPSVEEKNNIMTVEKLDLLRESYSIPLNVQIRLPEEGATIVSARLGEARYKETLLGGYPSIVKSSVESQGRYTVPVLLDSKSFCRVFVSPGSMASGTLGEERPKDRATSLSGDAGEKVHDPILDPFLNALSLGSDSTSEFYSDSGLPPEFKLDGEVIGKMRPRDDPSRSTNKKSKAASSPNVKEATIAPEPEKKMTRPGDVIGLKAVSLKPTKGSLPSLGTVLGPMASILGNPSIVGKILRGAISPVLVLRSSLAVRSREAIDELVKIKVNHNFLTDKLERLGILVVELREAVDTARSSVMEEFKSSSYFLGAVENATSKYFGEGFDFYKW</sequence>